<organism evidence="2 3">
    <name type="scientific">Streptomyces ziwulingensis</name>
    <dbReference type="NCBI Taxonomy" id="1045501"/>
    <lineage>
        <taxon>Bacteria</taxon>
        <taxon>Bacillati</taxon>
        <taxon>Actinomycetota</taxon>
        <taxon>Actinomycetes</taxon>
        <taxon>Kitasatosporales</taxon>
        <taxon>Streptomycetaceae</taxon>
        <taxon>Streptomyces</taxon>
    </lineage>
</organism>
<dbReference type="Pfam" id="PF13508">
    <property type="entry name" value="Acetyltransf_7"/>
    <property type="match status" value="1"/>
</dbReference>
<reference evidence="3" key="1">
    <citation type="journal article" date="2019" name="Int. J. Syst. Evol. Microbiol.">
        <title>The Global Catalogue of Microorganisms (GCM) 10K type strain sequencing project: providing services to taxonomists for standard genome sequencing and annotation.</title>
        <authorList>
            <consortium name="The Broad Institute Genomics Platform"/>
            <consortium name="The Broad Institute Genome Sequencing Center for Infectious Disease"/>
            <person name="Wu L."/>
            <person name="Ma J."/>
        </authorList>
    </citation>
    <scope>NUCLEOTIDE SEQUENCE [LARGE SCALE GENOMIC DNA]</scope>
    <source>
        <strain evidence="3">JCM 18081</strain>
    </source>
</reference>
<feature type="domain" description="N-acetyltransferase" evidence="1">
    <location>
        <begin position="8"/>
        <end position="157"/>
    </location>
</feature>
<evidence type="ECO:0000313" key="2">
    <source>
        <dbReference type="EMBL" id="GAA4819633.1"/>
    </source>
</evidence>
<dbReference type="CDD" id="cd04301">
    <property type="entry name" value="NAT_SF"/>
    <property type="match status" value="1"/>
</dbReference>
<dbReference type="InterPro" id="IPR000182">
    <property type="entry name" value="GNAT_dom"/>
</dbReference>
<gene>
    <name evidence="2" type="ORF">GCM10023220_60550</name>
</gene>
<keyword evidence="3" id="KW-1185">Reference proteome</keyword>
<evidence type="ECO:0000313" key="3">
    <source>
        <dbReference type="Proteomes" id="UP001501265"/>
    </source>
</evidence>
<dbReference type="SUPFAM" id="SSF55729">
    <property type="entry name" value="Acyl-CoA N-acyltransferases (Nat)"/>
    <property type="match status" value="1"/>
</dbReference>
<proteinExistence type="predicted"/>
<comment type="caution">
    <text evidence="2">The sequence shown here is derived from an EMBL/GenBank/DDBJ whole genome shotgun (WGS) entry which is preliminary data.</text>
</comment>
<dbReference type="Gene3D" id="3.40.630.30">
    <property type="match status" value="1"/>
</dbReference>
<dbReference type="Proteomes" id="UP001501265">
    <property type="component" value="Unassembled WGS sequence"/>
</dbReference>
<dbReference type="InterPro" id="IPR016181">
    <property type="entry name" value="Acyl_CoA_acyltransferase"/>
</dbReference>
<name>A0ABP9D1G3_9ACTN</name>
<sequence>MRGLSRTGILRAVTTHHTPGPALITGERDAELNERLTAELVAFNTAATGAADRDMFSVKVTDEAGELIGGLAAWTWGSLCGIELLWVREDDRKDGWGGRILHAAEAEARRRGCDRVAVSSFTFQAPGFYQRHGYVETGRTLGIPGGHADVHMFKSLAS</sequence>
<accession>A0ABP9D1G3</accession>
<protein>
    <recommendedName>
        <fullName evidence="1">N-acetyltransferase domain-containing protein</fullName>
    </recommendedName>
</protein>
<dbReference type="PROSITE" id="PS51186">
    <property type="entry name" value="GNAT"/>
    <property type="match status" value="1"/>
</dbReference>
<evidence type="ECO:0000259" key="1">
    <source>
        <dbReference type="PROSITE" id="PS51186"/>
    </source>
</evidence>
<dbReference type="EMBL" id="BAABIG010000079">
    <property type="protein sequence ID" value="GAA4819633.1"/>
    <property type="molecule type" value="Genomic_DNA"/>
</dbReference>